<evidence type="ECO:0000256" key="1">
    <source>
        <dbReference type="RuleBase" id="RU361178"/>
    </source>
</evidence>
<feature type="compositionally biased region" description="Gly residues" evidence="2">
    <location>
        <begin position="272"/>
        <end position="289"/>
    </location>
</feature>
<dbReference type="PANTHER" id="PTHR22891">
    <property type="entry name" value="EUKARYOTIC TRANSLATION INITIATION FACTOR 2C"/>
    <property type="match status" value="1"/>
</dbReference>
<dbReference type="Gene3D" id="3.30.420.10">
    <property type="entry name" value="Ribonuclease H-like superfamily/Ribonuclease H"/>
    <property type="match status" value="1"/>
</dbReference>
<dbReference type="Pfam" id="PF16486">
    <property type="entry name" value="ArgoN"/>
    <property type="match status" value="1"/>
</dbReference>
<dbReference type="InterPro" id="IPR012337">
    <property type="entry name" value="RNaseH-like_sf"/>
</dbReference>
<dbReference type="InterPro" id="IPR036085">
    <property type="entry name" value="PAZ_dom_sf"/>
</dbReference>
<feature type="compositionally biased region" description="Polar residues" evidence="2">
    <location>
        <begin position="120"/>
        <end position="133"/>
    </location>
</feature>
<evidence type="ECO:0000256" key="2">
    <source>
        <dbReference type="SAM" id="MobiDB-lite"/>
    </source>
</evidence>
<dbReference type="Gene3D" id="3.40.50.2300">
    <property type="match status" value="1"/>
</dbReference>
<feature type="compositionally biased region" description="Basic and acidic residues" evidence="2">
    <location>
        <begin position="217"/>
        <end position="234"/>
    </location>
</feature>
<dbReference type="InterPro" id="IPR032473">
    <property type="entry name" value="Argonaute_Mid_dom"/>
</dbReference>
<evidence type="ECO:0000313" key="6">
    <source>
        <dbReference type="Proteomes" id="UP001632037"/>
    </source>
</evidence>
<dbReference type="InterPro" id="IPR036397">
    <property type="entry name" value="RNaseH_sf"/>
</dbReference>
<dbReference type="SUPFAM" id="SSF53098">
    <property type="entry name" value="Ribonuclease H-like"/>
    <property type="match status" value="1"/>
</dbReference>
<feature type="compositionally biased region" description="Low complexity" evidence="2">
    <location>
        <begin position="200"/>
        <end position="216"/>
    </location>
</feature>
<dbReference type="PROSITE" id="PS50821">
    <property type="entry name" value="PAZ"/>
    <property type="match status" value="1"/>
</dbReference>
<sequence>MGYDQRGYGQRGDYNSSYEYDRRGSFGGDSNSSSSSRDLHRRDDHGNYNRDNDYRSQGALYNGNNGYGDRSSSGSYGGSRQEYDGRSYNSGRGDQGNNNYGNDDRSRDYGGGSRGNYDYTSSRYDQGRSSGSYEQRSYEGGQSSGYGEGSYARHYDDNSRNSHNYNRQDNRNARGGNDDRNHRGNTYGGSLDSTPRDNRGYSGNGSSSSRSNNYDNSDSRDNRGYANSESRDSRGYGGNGNSRYRGSEDRQSRCFGNSRDNNTGDRGRGYRFNGGGSRYGGGGEGFGGGRAERSSGVGEIDGCGYESIENTTMDPRLQDLWTGRVPPLEINDEDPDLQSETKICRRPGFGKEGKTQSMRVNYFSISLDKAPVEIFKYHVDVVRSPRPDERTEPQGGENPTFKGDQTSEAPRVERPLSRSVVRKVINAALQQYQAHLGGIRVVHDGMSALYSPQKFEWNNRDFPDVNLDGDGDGSQHRGSRGPPTFIVKMKVAETIAVGSVEDHYNNPDENVMPILQALDIVARHLGAQRLISVGRNFFAMKKTHELKGGKELCWGYHQAIRVAEKKLLMNVDQAATVFYEPGELMKLVLAVLNSRSPTEVRNLSEREMRNLARALRKLEVVPTHRKDRKRPIFGISPDRADQTKVDIKGETMSVADYFAKKYNVYLRYPNLPLVNVGSKKTGRENWLPIELCEVAPGQRCPNINDLDTAEIIRQTSQPPSVRQENILSQIRQAGFENDPYLEAFGMKVGQNFETTDVRVLDPPDVQYANVSERPSRGQWNLKDKKFVCGAVLRNWGVVVDANVSPRDVKNFIGLMVDTASKCGLSMDCRNPPVIDRSVSHMEVEDLMKTCFDELEDRGNGSPQIIMVIKQDKGSVSYGRIKRMSDTVLGIPSQCVVAANLRKGNPQICANICLKMNMKLSGKNSVLREPLPLISTLPTIVIGADVEHPRSGMGSRPSIASVVASMDAYSGKYSGRVAAQKAANDIQQLPHMLRDLFLAFYQSINRQPQRVVYYRDGVSEGRFYDILQSEMRALRKTFKMLSDDYNPPVTFVVVNKRHHMRAFPVDPRDADRKGNVVPGTVLDRTVVNPHRFDFFLYGHSGIQGTSVPCHYTVLHDENEMSADEVQRLTYHLGYTFARCTRSVSFVTPAYYAHLAAGRARFFLYEGSSDTASMSTNVSISSSFDFAGLHKNMLDCMFYV</sequence>
<evidence type="ECO:0000313" key="5">
    <source>
        <dbReference type="EMBL" id="KAL3668384.1"/>
    </source>
</evidence>
<feature type="compositionally biased region" description="Basic and acidic residues" evidence="2">
    <location>
        <begin position="151"/>
        <end position="182"/>
    </location>
</feature>
<organism evidence="5 6">
    <name type="scientific">Phytophthora oleae</name>
    <dbReference type="NCBI Taxonomy" id="2107226"/>
    <lineage>
        <taxon>Eukaryota</taxon>
        <taxon>Sar</taxon>
        <taxon>Stramenopiles</taxon>
        <taxon>Oomycota</taxon>
        <taxon>Peronosporomycetes</taxon>
        <taxon>Peronosporales</taxon>
        <taxon>Peronosporaceae</taxon>
        <taxon>Phytophthora</taxon>
    </lineage>
</organism>
<dbReference type="InterPro" id="IPR003165">
    <property type="entry name" value="Piwi"/>
</dbReference>
<dbReference type="InterPro" id="IPR032474">
    <property type="entry name" value="Argonaute_N"/>
</dbReference>
<dbReference type="AlphaFoldDB" id="A0ABD3FQ09"/>
<protein>
    <submittedName>
        <fullName evidence="5">Uncharacterized protein</fullName>
    </submittedName>
</protein>
<accession>A0ABD3FQ09</accession>
<dbReference type="Pfam" id="PF16488">
    <property type="entry name" value="ArgoL2"/>
    <property type="match status" value="1"/>
</dbReference>
<dbReference type="CDD" id="cd02846">
    <property type="entry name" value="PAZ_argonaute_like"/>
    <property type="match status" value="1"/>
</dbReference>
<dbReference type="InterPro" id="IPR003100">
    <property type="entry name" value="PAZ_dom"/>
</dbReference>
<dbReference type="Pfam" id="PF02171">
    <property type="entry name" value="Piwi"/>
    <property type="match status" value="1"/>
</dbReference>
<evidence type="ECO:0000259" key="3">
    <source>
        <dbReference type="PROSITE" id="PS50821"/>
    </source>
</evidence>
<feature type="domain" description="PAZ" evidence="3">
    <location>
        <begin position="583"/>
        <end position="696"/>
    </location>
</feature>
<evidence type="ECO:0000259" key="4">
    <source>
        <dbReference type="PROSITE" id="PS50822"/>
    </source>
</evidence>
<dbReference type="EMBL" id="JBIMZQ010000011">
    <property type="protein sequence ID" value="KAL3668384.1"/>
    <property type="molecule type" value="Genomic_DNA"/>
</dbReference>
<dbReference type="SUPFAM" id="SSF101690">
    <property type="entry name" value="PAZ domain"/>
    <property type="match status" value="1"/>
</dbReference>
<feature type="region of interest" description="Disordered" evidence="2">
    <location>
        <begin position="385"/>
        <end position="415"/>
    </location>
</feature>
<dbReference type="Gene3D" id="2.170.260.10">
    <property type="entry name" value="paz domain"/>
    <property type="match status" value="1"/>
</dbReference>
<dbReference type="InterPro" id="IPR045246">
    <property type="entry name" value="Piwi_ago-like"/>
</dbReference>
<dbReference type="Pfam" id="PF02170">
    <property type="entry name" value="PAZ"/>
    <property type="match status" value="1"/>
</dbReference>
<dbReference type="Pfam" id="PF08699">
    <property type="entry name" value="ArgoL1"/>
    <property type="match status" value="1"/>
</dbReference>
<feature type="compositionally biased region" description="Low complexity" evidence="2">
    <location>
        <begin position="61"/>
        <end position="80"/>
    </location>
</feature>
<feature type="compositionally biased region" description="Basic and acidic residues" evidence="2">
    <location>
        <begin position="37"/>
        <end position="54"/>
    </location>
</feature>
<feature type="region of interest" description="Disordered" evidence="2">
    <location>
        <begin position="1"/>
        <end position="297"/>
    </location>
</feature>
<comment type="similarity">
    <text evidence="1">Belongs to the argonaute family.</text>
</comment>
<dbReference type="SMART" id="SM00949">
    <property type="entry name" value="PAZ"/>
    <property type="match status" value="1"/>
</dbReference>
<dbReference type="SMART" id="SM00950">
    <property type="entry name" value="Piwi"/>
    <property type="match status" value="1"/>
</dbReference>
<feature type="compositionally biased region" description="Low complexity" evidence="2">
    <location>
        <begin position="91"/>
        <end position="101"/>
    </location>
</feature>
<comment type="caution">
    <text evidence="5">The sequence shown here is derived from an EMBL/GenBank/DDBJ whole genome shotgun (WGS) entry which is preliminary data.</text>
</comment>
<keyword evidence="6" id="KW-1185">Reference proteome</keyword>
<dbReference type="PROSITE" id="PS50822">
    <property type="entry name" value="PIWI"/>
    <property type="match status" value="1"/>
</dbReference>
<dbReference type="Proteomes" id="UP001632037">
    <property type="component" value="Unassembled WGS sequence"/>
</dbReference>
<feature type="domain" description="Piwi" evidence="4">
    <location>
        <begin position="863"/>
        <end position="1163"/>
    </location>
</feature>
<dbReference type="SMART" id="SM01163">
    <property type="entry name" value="DUF1785"/>
    <property type="match status" value="1"/>
</dbReference>
<name>A0ABD3FQ09_9STRA</name>
<proteinExistence type="inferred from homology"/>
<reference evidence="5 6" key="1">
    <citation type="submission" date="2024-09" db="EMBL/GenBank/DDBJ databases">
        <title>Genome sequencing and assembly of Phytophthora oleae, isolate VK10A, causative agent of rot of olive drupes.</title>
        <authorList>
            <person name="Conti Taguali S."/>
            <person name="Riolo M."/>
            <person name="La Spada F."/>
            <person name="Cacciola S.O."/>
            <person name="Dionisio G."/>
        </authorList>
    </citation>
    <scope>NUCLEOTIDE SEQUENCE [LARGE SCALE GENOMIC DNA]</scope>
    <source>
        <strain evidence="5 6">VK10A</strain>
    </source>
</reference>
<dbReference type="InterPro" id="IPR032472">
    <property type="entry name" value="ArgoL2"/>
</dbReference>
<gene>
    <name evidence="5" type="ORF">V7S43_006473</name>
</gene>
<dbReference type="CDD" id="cd04657">
    <property type="entry name" value="Piwi_ago-like"/>
    <property type="match status" value="1"/>
</dbReference>
<dbReference type="Pfam" id="PF16487">
    <property type="entry name" value="ArgoMid"/>
    <property type="match status" value="1"/>
</dbReference>
<dbReference type="InterPro" id="IPR014811">
    <property type="entry name" value="ArgoL1"/>
</dbReference>